<name>A0A540K839_MALBA</name>
<sequence>MNEITKNSSFRGLDFSMDRNKIPQNPPMSYFVTISIPQPKIRIKVPKLLLKTMQKRFRYGCNVDNAGGGNEQKQHCAKTKTKEVRKKPGKVLTTKIRSVFVNALGGMRIKSPDGGNLTKSKTKRNRAVGGHGSSGNLNRAPSKLMVTDGRKSSTGRSLGKMLSREFDEGDDSKQEGREGEELCKKRILMGGKCKPLSLSGTLRYDENGILVTEIIP</sequence>
<gene>
    <name evidence="2" type="ORF">C1H46_044070</name>
</gene>
<organism evidence="2 3">
    <name type="scientific">Malus baccata</name>
    <name type="common">Siberian crab apple</name>
    <name type="synonym">Pyrus baccata</name>
    <dbReference type="NCBI Taxonomy" id="106549"/>
    <lineage>
        <taxon>Eukaryota</taxon>
        <taxon>Viridiplantae</taxon>
        <taxon>Streptophyta</taxon>
        <taxon>Embryophyta</taxon>
        <taxon>Tracheophyta</taxon>
        <taxon>Spermatophyta</taxon>
        <taxon>Magnoliopsida</taxon>
        <taxon>eudicotyledons</taxon>
        <taxon>Gunneridae</taxon>
        <taxon>Pentapetalae</taxon>
        <taxon>rosids</taxon>
        <taxon>fabids</taxon>
        <taxon>Rosales</taxon>
        <taxon>Rosaceae</taxon>
        <taxon>Amygdaloideae</taxon>
        <taxon>Maleae</taxon>
        <taxon>Malus</taxon>
    </lineage>
</organism>
<dbReference type="PANTHER" id="PTHR33237:SF39">
    <property type="match status" value="1"/>
</dbReference>
<proteinExistence type="predicted"/>
<feature type="region of interest" description="Disordered" evidence="1">
    <location>
        <begin position="111"/>
        <end position="179"/>
    </location>
</feature>
<dbReference type="PANTHER" id="PTHR33237">
    <property type="entry name" value="F2P16.13 PROTEIN-RELATED"/>
    <property type="match status" value="1"/>
</dbReference>
<protein>
    <submittedName>
        <fullName evidence="2">Uncharacterized protein</fullName>
    </submittedName>
</protein>
<evidence type="ECO:0000313" key="3">
    <source>
        <dbReference type="Proteomes" id="UP000315295"/>
    </source>
</evidence>
<feature type="compositionally biased region" description="Basic and acidic residues" evidence="1">
    <location>
        <begin position="162"/>
        <end position="179"/>
    </location>
</feature>
<feature type="region of interest" description="Disordered" evidence="1">
    <location>
        <begin position="69"/>
        <end position="88"/>
    </location>
</feature>
<comment type="caution">
    <text evidence="2">The sequence shown here is derived from an EMBL/GenBank/DDBJ whole genome shotgun (WGS) entry which is preliminary data.</text>
</comment>
<feature type="compositionally biased region" description="Basic residues" evidence="1">
    <location>
        <begin position="75"/>
        <end position="88"/>
    </location>
</feature>
<evidence type="ECO:0000313" key="2">
    <source>
        <dbReference type="EMBL" id="TQD70395.1"/>
    </source>
</evidence>
<keyword evidence="3" id="KW-1185">Reference proteome</keyword>
<evidence type="ECO:0000256" key="1">
    <source>
        <dbReference type="SAM" id="MobiDB-lite"/>
    </source>
</evidence>
<dbReference type="Proteomes" id="UP000315295">
    <property type="component" value="Unassembled WGS sequence"/>
</dbReference>
<accession>A0A540K839</accession>
<dbReference type="EMBL" id="VIEB01001821">
    <property type="protein sequence ID" value="TQD70395.1"/>
    <property type="molecule type" value="Genomic_DNA"/>
</dbReference>
<dbReference type="AlphaFoldDB" id="A0A540K839"/>
<reference evidence="2 3" key="1">
    <citation type="journal article" date="2019" name="G3 (Bethesda)">
        <title>Sequencing of a Wild Apple (Malus baccata) Genome Unravels the Differences Between Cultivated and Wild Apple Species Regarding Disease Resistance and Cold Tolerance.</title>
        <authorList>
            <person name="Chen X."/>
        </authorList>
    </citation>
    <scope>NUCLEOTIDE SEQUENCE [LARGE SCALE GENOMIC DNA]</scope>
    <source>
        <strain evidence="3">cv. Shandingzi</strain>
        <tissue evidence="2">Leaves</tissue>
    </source>
</reference>